<gene>
    <name evidence="1" type="ORF">BOTCAL_0213g00100</name>
</gene>
<keyword evidence="2" id="KW-1185">Reference proteome</keyword>
<comment type="caution">
    <text evidence="1">The sequence shown here is derived from an EMBL/GenBank/DDBJ whole genome shotgun (WGS) entry which is preliminary data.</text>
</comment>
<evidence type="ECO:0000313" key="1">
    <source>
        <dbReference type="EMBL" id="TEY57567.1"/>
    </source>
</evidence>
<protein>
    <submittedName>
        <fullName evidence="1">Uncharacterized protein</fullName>
    </submittedName>
</protein>
<dbReference type="AlphaFoldDB" id="A0A4Y8D1A7"/>
<proteinExistence type="predicted"/>
<dbReference type="EMBL" id="PHWZ01000213">
    <property type="protein sequence ID" value="TEY57567.1"/>
    <property type="molecule type" value="Genomic_DNA"/>
</dbReference>
<organism evidence="1 2">
    <name type="scientific">Botryotinia calthae</name>
    <dbReference type="NCBI Taxonomy" id="38488"/>
    <lineage>
        <taxon>Eukaryota</taxon>
        <taxon>Fungi</taxon>
        <taxon>Dikarya</taxon>
        <taxon>Ascomycota</taxon>
        <taxon>Pezizomycotina</taxon>
        <taxon>Leotiomycetes</taxon>
        <taxon>Helotiales</taxon>
        <taxon>Sclerotiniaceae</taxon>
        <taxon>Botryotinia</taxon>
    </lineage>
</organism>
<accession>A0A4Y8D1A7</accession>
<evidence type="ECO:0000313" key="2">
    <source>
        <dbReference type="Proteomes" id="UP000297299"/>
    </source>
</evidence>
<reference evidence="1 2" key="1">
    <citation type="submission" date="2017-11" db="EMBL/GenBank/DDBJ databases">
        <title>Comparative genomics of Botrytis spp.</title>
        <authorList>
            <person name="Valero-Jimenez C.A."/>
            <person name="Tapia P."/>
            <person name="Veloso J."/>
            <person name="Silva-Moreno E."/>
            <person name="Staats M."/>
            <person name="Valdes J.H."/>
            <person name="Van Kan J.A.L."/>
        </authorList>
    </citation>
    <scope>NUCLEOTIDE SEQUENCE [LARGE SCALE GENOMIC DNA]</scope>
    <source>
        <strain evidence="1 2">MUCL2830</strain>
    </source>
</reference>
<name>A0A4Y8D1A7_9HELO</name>
<dbReference type="Proteomes" id="UP000297299">
    <property type="component" value="Unassembled WGS sequence"/>
</dbReference>
<sequence length="106" mass="12318">MSSLIYTDKDKLSEYETIDLESPATTFKQLWNENYKDQSFQTTRERSQTTPNAIMERLSDSNQADMEFVVKTEPLIELPPNVKLTNSLCPVDHRNETQSDFIIEEP</sequence>